<comment type="caution">
    <text evidence="1">The sequence shown here is derived from an EMBL/GenBank/DDBJ whole genome shotgun (WGS) entry which is preliminary data.</text>
</comment>
<dbReference type="Proteomes" id="UP001301958">
    <property type="component" value="Unassembled WGS sequence"/>
</dbReference>
<dbReference type="EMBL" id="MU865321">
    <property type="protein sequence ID" value="KAK4228240.1"/>
    <property type="molecule type" value="Genomic_DNA"/>
</dbReference>
<gene>
    <name evidence="1" type="ORF">QBC38DRAFT_475634</name>
</gene>
<keyword evidence="2" id="KW-1185">Reference proteome</keyword>
<reference evidence="1" key="2">
    <citation type="submission" date="2023-05" db="EMBL/GenBank/DDBJ databases">
        <authorList>
            <consortium name="Lawrence Berkeley National Laboratory"/>
            <person name="Steindorff A."/>
            <person name="Hensen N."/>
            <person name="Bonometti L."/>
            <person name="Westerberg I."/>
            <person name="Brannstrom I.O."/>
            <person name="Guillou S."/>
            <person name="Cros-Aarteil S."/>
            <person name="Calhoun S."/>
            <person name="Haridas S."/>
            <person name="Kuo A."/>
            <person name="Mondo S."/>
            <person name="Pangilinan J."/>
            <person name="Riley R."/>
            <person name="Labutti K."/>
            <person name="Andreopoulos B."/>
            <person name="Lipzen A."/>
            <person name="Chen C."/>
            <person name="Yanf M."/>
            <person name="Daum C."/>
            <person name="Ng V."/>
            <person name="Clum A."/>
            <person name="Ohm R."/>
            <person name="Martin F."/>
            <person name="Silar P."/>
            <person name="Natvig D."/>
            <person name="Lalanne C."/>
            <person name="Gautier V."/>
            <person name="Ament-Velasquez S.L."/>
            <person name="Kruys A."/>
            <person name="Hutchinson M.I."/>
            <person name="Powell A.J."/>
            <person name="Barry K."/>
            <person name="Miller A.N."/>
            <person name="Grigoriev I.V."/>
            <person name="Debuchy R."/>
            <person name="Gladieux P."/>
            <person name="Thoren M.H."/>
            <person name="Johannesson H."/>
        </authorList>
    </citation>
    <scope>NUCLEOTIDE SEQUENCE</scope>
    <source>
        <strain evidence="1">CBS 990.96</strain>
    </source>
</reference>
<proteinExistence type="predicted"/>
<accession>A0AAN7BRM1</accession>
<reference evidence="1" key="1">
    <citation type="journal article" date="2023" name="Mol. Phylogenet. Evol.">
        <title>Genome-scale phylogeny and comparative genomics of the fungal order Sordariales.</title>
        <authorList>
            <person name="Hensen N."/>
            <person name="Bonometti L."/>
            <person name="Westerberg I."/>
            <person name="Brannstrom I.O."/>
            <person name="Guillou S."/>
            <person name="Cros-Aarteil S."/>
            <person name="Calhoun S."/>
            <person name="Haridas S."/>
            <person name="Kuo A."/>
            <person name="Mondo S."/>
            <person name="Pangilinan J."/>
            <person name="Riley R."/>
            <person name="LaButti K."/>
            <person name="Andreopoulos B."/>
            <person name="Lipzen A."/>
            <person name="Chen C."/>
            <person name="Yan M."/>
            <person name="Daum C."/>
            <person name="Ng V."/>
            <person name="Clum A."/>
            <person name="Steindorff A."/>
            <person name="Ohm R.A."/>
            <person name="Martin F."/>
            <person name="Silar P."/>
            <person name="Natvig D.O."/>
            <person name="Lalanne C."/>
            <person name="Gautier V."/>
            <person name="Ament-Velasquez S.L."/>
            <person name="Kruys A."/>
            <person name="Hutchinson M.I."/>
            <person name="Powell A.J."/>
            <person name="Barry K."/>
            <person name="Miller A.N."/>
            <person name="Grigoriev I.V."/>
            <person name="Debuchy R."/>
            <person name="Gladieux P."/>
            <person name="Hiltunen Thoren M."/>
            <person name="Johannesson H."/>
        </authorList>
    </citation>
    <scope>NUCLEOTIDE SEQUENCE</scope>
    <source>
        <strain evidence="1">CBS 990.96</strain>
    </source>
</reference>
<sequence length="221" mass="24909">MADIHEDFRTKRRYISLTHHYLGLDHRGSRCLPSLLQRTSISLQNQDELAENCSFPIVGKVIRLQSVREKAGLLSYPPPFLPPRSLFLLSVAIAQSYLFPLPPSFTHAALRGGLPLAAVGSLSFSSLLSTYLASEHAGVSPGWSGELRPGNFPSSMYIRRLGLRLRFRVDERLRSQGGCMDRWTLLTSFRTFLGVSSRTVYRFPPSFSLSLPHRGRSIYWV</sequence>
<name>A0AAN7BRM1_9PEZI</name>
<dbReference type="AlphaFoldDB" id="A0AAN7BRM1"/>
<evidence type="ECO:0000313" key="2">
    <source>
        <dbReference type="Proteomes" id="UP001301958"/>
    </source>
</evidence>
<organism evidence="1 2">
    <name type="scientific">Podospora fimiseda</name>
    <dbReference type="NCBI Taxonomy" id="252190"/>
    <lineage>
        <taxon>Eukaryota</taxon>
        <taxon>Fungi</taxon>
        <taxon>Dikarya</taxon>
        <taxon>Ascomycota</taxon>
        <taxon>Pezizomycotina</taxon>
        <taxon>Sordariomycetes</taxon>
        <taxon>Sordariomycetidae</taxon>
        <taxon>Sordariales</taxon>
        <taxon>Podosporaceae</taxon>
        <taxon>Podospora</taxon>
    </lineage>
</organism>
<evidence type="ECO:0000313" key="1">
    <source>
        <dbReference type="EMBL" id="KAK4228240.1"/>
    </source>
</evidence>
<protein>
    <submittedName>
        <fullName evidence="1">Uncharacterized protein</fullName>
    </submittedName>
</protein>